<keyword evidence="1" id="KW-0472">Membrane</keyword>
<dbReference type="HOGENOM" id="CLU_1227714_0_0_2"/>
<keyword evidence="3" id="KW-1185">Reference proteome</keyword>
<accession>A0A097QT43</accession>
<proteinExistence type="predicted"/>
<dbReference type="EMBL" id="CP008887">
    <property type="protein sequence ID" value="AIU69647.1"/>
    <property type="molecule type" value="Genomic_DNA"/>
</dbReference>
<evidence type="ECO:0000256" key="1">
    <source>
        <dbReference type="SAM" id="Phobius"/>
    </source>
</evidence>
<dbReference type="STRING" id="1505907.TEU_04450"/>
<feature type="transmembrane region" description="Helical" evidence="1">
    <location>
        <begin position="131"/>
        <end position="153"/>
    </location>
</feature>
<feature type="transmembrane region" description="Helical" evidence="1">
    <location>
        <begin position="194"/>
        <end position="216"/>
    </location>
</feature>
<feature type="transmembrane region" description="Helical" evidence="1">
    <location>
        <begin position="34"/>
        <end position="52"/>
    </location>
</feature>
<protein>
    <submittedName>
        <fullName evidence="2">Uncharacterized protein</fullName>
    </submittedName>
</protein>
<organism evidence="2 3">
    <name type="scientific">Thermococcus eurythermalis</name>
    <dbReference type="NCBI Taxonomy" id="1505907"/>
    <lineage>
        <taxon>Archaea</taxon>
        <taxon>Methanobacteriati</taxon>
        <taxon>Methanobacteriota</taxon>
        <taxon>Thermococci</taxon>
        <taxon>Thermococcales</taxon>
        <taxon>Thermococcaceae</taxon>
        <taxon>Thermococcus</taxon>
    </lineage>
</organism>
<feature type="transmembrane region" description="Helical" evidence="1">
    <location>
        <begin position="106"/>
        <end position="125"/>
    </location>
</feature>
<evidence type="ECO:0000313" key="2">
    <source>
        <dbReference type="EMBL" id="AIU69647.1"/>
    </source>
</evidence>
<dbReference type="OrthoDB" id="102332at2157"/>
<evidence type="ECO:0000313" key="3">
    <source>
        <dbReference type="Proteomes" id="UP000029980"/>
    </source>
</evidence>
<gene>
    <name evidence="2" type="ORF">TEU_04450</name>
</gene>
<feature type="transmembrane region" description="Helical" evidence="1">
    <location>
        <begin position="58"/>
        <end position="77"/>
    </location>
</feature>
<feature type="transmembrane region" description="Helical" evidence="1">
    <location>
        <begin position="165"/>
        <end position="188"/>
    </location>
</feature>
<dbReference type="Proteomes" id="UP000029980">
    <property type="component" value="Chromosome"/>
</dbReference>
<name>A0A097QT43_9EURY</name>
<dbReference type="AlphaFoldDB" id="A0A097QT43"/>
<reference evidence="2 3" key="1">
    <citation type="journal article" date="2015" name="Int. J. Syst. Evol. Microbiol.">
        <title>Thermococcus eurythermalis sp. nov., a conditional piezophilic hyperthermophilic archaeon with a wide temperature range isolated from an oil-immersed chimney in the Guaymas Basin.</title>
        <authorList>
            <person name="Zhao W."/>
            <person name="Zeng X."/>
            <person name="Xiao X."/>
        </authorList>
    </citation>
    <scope>NUCLEOTIDE SEQUENCE [LARGE SCALE GENOMIC DNA]</scope>
    <source>
        <strain evidence="2 3">A501</strain>
    </source>
</reference>
<dbReference type="KEGG" id="teu:TEU_04450"/>
<keyword evidence="1" id="KW-0812">Transmembrane</keyword>
<sequence length="225" mass="24736">MGVLTFTSKGEPGIGFRIGYTYISERARRRANRVSGAGIMLTGVLLILLSFFLPMPWLMAVLLSCFGVIIPVTYLVAKREYELEELSEEAPEKPERRIRPPRVGKYLALQTVFVGLSLVLLINGKLPDREISILIFVQLFILGLTLLASRPIVFQLAPKFRGKMALGFAKAMAVVSGMISLLLAVSALKGNTNPLFVVLLLLISLGAVFYAAFVALTSAYEEGYY</sequence>
<keyword evidence="1" id="KW-1133">Transmembrane helix</keyword>